<keyword evidence="2" id="KW-0472">Membrane</keyword>
<keyword evidence="5" id="KW-1185">Reference proteome</keyword>
<evidence type="ECO:0000313" key="4">
    <source>
        <dbReference type="EMBL" id="MEN0644770.1"/>
    </source>
</evidence>
<feature type="transmembrane region" description="Helical" evidence="2">
    <location>
        <begin position="255"/>
        <end position="272"/>
    </location>
</feature>
<dbReference type="GO" id="GO:0016757">
    <property type="term" value="F:glycosyltransferase activity"/>
    <property type="evidence" value="ECO:0007669"/>
    <property type="project" value="UniProtKB-KW"/>
</dbReference>
<comment type="caution">
    <text evidence="4">The sequence shown here is derived from an EMBL/GenBank/DDBJ whole genome shotgun (WGS) entry which is preliminary data.</text>
</comment>
<evidence type="ECO:0000256" key="2">
    <source>
        <dbReference type="SAM" id="Phobius"/>
    </source>
</evidence>
<dbReference type="SUPFAM" id="SSF53448">
    <property type="entry name" value="Nucleotide-diphospho-sugar transferases"/>
    <property type="match status" value="1"/>
</dbReference>
<dbReference type="RefSeq" id="WP_343131395.1">
    <property type="nucleotide sequence ID" value="NZ_JBCITK010000001.1"/>
</dbReference>
<evidence type="ECO:0000259" key="3">
    <source>
        <dbReference type="Pfam" id="PF00535"/>
    </source>
</evidence>
<dbReference type="Pfam" id="PF00535">
    <property type="entry name" value="Glycos_transf_2"/>
    <property type="match status" value="1"/>
</dbReference>
<evidence type="ECO:0000313" key="5">
    <source>
        <dbReference type="Proteomes" id="UP001418796"/>
    </source>
</evidence>
<accession>A0ABU9VLI8</accession>
<keyword evidence="4" id="KW-0328">Glycosyltransferase</keyword>
<feature type="transmembrane region" description="Helical" evidence="2">
    <location>
        <begin position="307"/>
        <end position="330"/>
    </location>
</feature>
<sequence>MLIEDSKPMITVIIVARNEENYIEGLLKSLYNQTLDEDNYEIIFVDGMSEDNTVNIVNRFIHSYPNRMKLLKNNKKTLPPGWNMGIKAAKGNYILRIDGHTLITEDFLEQYINLIQKQPNVDCVGGIIESKGLGFQGKINEFIYSHPFGVGNSKFRTTKKVWEGFVDTVPYGAYKRSVFEKVGYFNEKLRRNEDIEFHKRMKNLGMEFYMSTSIKSTYYVRSTLKGLIQKSLGDGTWTMIADQSVPGSLRARHKAPLYAFLLGLLILILAIFFVPMRWILTIVGLAYLGAAAWASKTVIRQSGFVSYLYTIGTFFCLHFFRGLGCFKAYFTREFWYFRNKRKRYAK</sequence>
<gene>
    <name evidence="4" type="ORF">MKY91_16575</name>
</gene>
<keyword evidence="4" id="KW-0808">Transferase</keyword>
<feature type="domain" description="Glycosyltransferase 2-like" evidence="3">
    <location>
        <begin position="11"/>
        <end position="182"/>
    </location>
</feature>
<dbReference type="PANTHER" id="PTHR22916:SF71">
    <property type="entry name" value="GLYCOSYL TRANSFERASE"/>
    <property type="match status" value="1"/>
</dbReference>
<dbReference type="PANTHER" id="PTHR22916">
    <property type="entry name" value="GLYCOSYLTRANSFERASE"/>
    <property type="match status" value="1"/>
</dbReference>
<keyword evidence="2" id="KW-1133">Transmembrane helix</keyword>
<keyword evidence="2" id="KW-0812">Transmembrane</keyword>
<dbReference type="EC" id="2.4.-.-" evidence="4"/>
<dbReference type="EMBL" id="JBCITK010000001">
    <property type="protein sequence ID" value="MEN0644770.1"/>
    <property type="molecule type" value="Genomic_DNA"/>
</dbReference>
<proteinExistence type="inferred from homology"/>
<protein>
    <submittedName>
        <fullName evidence="4">Glycosyltransferase family 2 protein</fullName>
        <ecNumber evidence="4">2.4.-.-</ecNumber>
    </submittedName>
</protein>
<dbReference type="Proteomes" id="UP001418796">
    <property type="component" value="Unassembled WGS sequence"/>
</dbReference>
<name>A0ABU9VLI8_9BACI</name>
<organism evidence="4 5">
    <name type="scientific">Alkalicoccobacillus gibsonii</name>
    <dbReference type="NCBI Taxonomy" id="79881"/>
    <lineage>
        <taxon>Bacteria</taxon>
        <taxon>Bacillati</taxon>
        <taxon>Bacillota</taxon>
        <taxon>Bacilli</taxon>
        <taxon>Bacillales</taxon>
        <taxon>Bacillaceae</taxon>
        <taxon>Alkalicoccobacillus</taxon>
    </lineage>
</organism>
<reference evidence="4 5" key="1">
    <citation type="submission" date="2024-03" db="EMBL/GenBank/DDBJ databases">
        <title>Bacilli Hybrid Assemblies.</title>
        <authorList>
            <person name="Kovac J."/>
        </authorList>
    </citation>
    <scope>NUCLEOTIDE SEQUENCE [LARGE SCALE GENOMIC DNA]</scope>
    <source>
        <strain evidence="4 5">FSL R7-0666</strain>
    </source>
</reference>
<dbReference type="InterPro" id="IPR001173">
    <property type="entry name" value="Glyco_trans_2-like"/>
</dbReference>
<evidence type="ECO:0000256" key="1">
    <source>
        <dbReference type="ARBA" id="ARBA00006739"/>
    </source>
</evidence>
<dbReference type="InterPro" id="IPR029044">
    <property type="entry name" value="Nucleotide-diphossugar_trans"/>
</dbReference>
<dbReference type="Gene3D" id="3.90.550.10">
    <property type="entry name" value="Spore Coat Polysaccharide Biosynthesis Protein SpsA, Chain A"/>
    <property type="match status" value="1"/>
</dbReference>
<dbReference type="CDD" id="cd02525">
    <property type="entry name" value="Succinoglycan_BP_ExoA"/>
    <property type="match status" value="1"/>
</dbReference>
<comment type="similarity">
    <text evidence="1">Belongs to the glycosyltransferase 2 family.</text>
</comment>